<feature type="transmembrane region" description="Helical" evidence="5">
    <location>
        <begin position="110"/>
        <end position="129"/>
    </location>
</feature>
<evidence type="ECO:0000256" key="5">
    <source>
        <dbReference type="SAM" id="Phobius"/>
    </source>
</evidence>
<feature type="transmembrane region" description="Helical" evidence="5">
    <location>
        <begin position="662"/>
        <end position="683"/>
    </location>
</feature>
<dbReference type="InParanoid" id="A0A2R5G388"/>
<proteinExistence type="predicted"/>
<feature type="domain" description="Major facilitator superfamily (MFS) profile" evidence="6">
    <location>
        <begin position="29"/>
        <end position="494"/>
    </location>
</feature>
<dbReference type="PROSITE" id="PS00216">
    <property type="entry name" value="SUGAR_TRANSPORT_1"/>
    <property type="match status" value="1"/>
</dbReference>
<keyword evidence="3 5" id="KW-1133">Transmembrane helix</keyword>
<evidence type="ECO:0000313" key="7">
    <source>
        <dbReference type="EMBL" id="GBG25470.1"/>
    </source>
</evidence>
<dbReference type="GO" id="GO:0022857">
    <property type="term" value="F:transmembrane transporter activity"/>
    <property type="evidence" value="ECO:0007669"/>
    <property type="project" value="InterPro"/>
</dbReference>
<comment type="caution">
    <text evidence="7">The sequence shown here is derived from an EMBL/GenBank/DDBJ whole genome shotgun (WGS) entry which is preliminary data.</text>
</comment>
<comment type="subcellular location">
    <subcellularLocation>
        <location evidence="1">Membrane</location>
        <topology evidence="1">Multi-pass membrane protein</topology>
    </subcellularLocation>
</comment>
<dbReference type="Pfam" id="PF07690">
    <property type="entry name" value="MFS_1"/>
    <property type="match status" value="1"/>
</dbReference>
<dbReference type="InterPro" id="IPR005829">
    <property type="entry name" value="Sugar_transporter_CS"/>
</dbReference>
<dbReference type="PANTHER" id="PTHR23507">
    <property type="entry name" value="ZGC:174356"/>
    <property type="match status" value="1"/>
</dbReference>
<feature type="transmembrane region" description="Helical" evidence="5">
    <location>
        <begin position="305"/>
        <end position="331"/>
    </location>
</feature>
<protein>
    <recommendedName>
        <fullName evidence="6">Major facilitator superfamily (MFS) profile domain-containing protein</fullName>
    </recommendedName>
</protein>
<evidence type="ECO:0000256" key="1">
    <source>
        <dbReference type="ARBA" id="ARBA00004141"/>
    </source>
</evidence>
<feature type="transmembrane region" description="Helical" evidence="5">
    <location>
        <begin position="171"/>
        <end position="193"/>
    </location>
</feature>
<dbReference type="SUPFAM" id="SSF103473">
    <property type="entry name" value="MFS general substrate transporter"/>
    <property type="match status" value="1"/>
</dbReference>
<dbReference type="AlphaFoldDB" id="A0A2R5G388"/>
<dbReference type="GO" id="GO:0016020">
    <property type="term" value="C:membrane"/>
    <property type="evidence" value="ECO:0007669"/>
    <property type="project" value="UniProtKB-SubCell"/>
</dbReference>
<reference evidence="7 8" key="1">
    <citation type="submission" date="2017-12" db="EMBL/GenBank/DDBJ databases">
        <title>Sequencing, de novo assembly and annotation of complete genome of a new Thraustochytrid species, strain FCC1311.</title>
        <authorList>
            <person name="Sedici K."/>
            <person name="Godart F."/>
            <person name="Aiese Cigliano R."/>
            <person name="Sanseverino W."/>
            <person name="Barakat M."/>
            <person name="Ortet P."/>
            <person name="Marechal E."/>
            <person name="Cagnac O."/>
            <person name="Amato A."/>
        </authorList>
    </citation>
    <scope>NUCLEOTIDE SEQUENCE [LARGE SCALE GENOMIC DNA]</scope>
</reference>
<feature type="transmembrane region" description="Helical" evidence="5">
    <location>
        <begin position="135"/>
        <end position="159"/>
    </location>
</feature>
<keyword evidence="8" id="KW-1185">Reference proteome</keyword>
<dbReference type="OrthoDB" id="196650at2759"/>
<gene>
    <name evidence="7" type="ORF">FCC1311_016892</name>
</gene>
<organism evidence="7 8">
    <name type="scientific">Hondaea fermentalgiana</name>
    <dbReference type="NCBI Taxonomy" id="2315210"/>
    <lineage>
        <taxon>Eukaryota</taxon>
        <taxon>Sar</taxon>
        <taxon>Stramenopiles</taxon>
        <taxon>Bigyra</taxon>
        <taxon>Labyrinthulomycetes</taxon>
        <taxon>Thraustochytrida</taxon>
        <taxon>Thraustochytriidae</taxon>
        <taxon>Hondaea</taxon>
    </lineage>
</organism>
<dbReference type="Gene3D" id="1.20.1250.20">
    <property type="entry name" value="MFS general substrate transporter like domains"/>
    <property type="match status" value="1"/>
</dbReference>
<dbReference type="PROSITE" id="PS50850">
    <property type="entry name" value="MFS"/>
    <property type="match status" value="1"/>
</dbReference>
<feature type="transmembrane region" description="Helical" evidence="5">
    <location>
        <begin position="259"/>
        <end position="285"/>
    </location>
</feature>
<feature type="transmembrane region" description="Helical" evidence="5">
    <location>
        <begin position="24"/>
        <end position="46"/>
    </location>
</feature>
<keyword evidence="2 5" id="KW-0812">Transmembrane</keyword>
<name>A0A2R5G388_9STRA</name>
<evidence type="ECO:0000256" key="2">
    <source>
        <dbReference type="ARBA" id="ARBA00022692"/>
    </source>
</evidence>
<evidence type="ECO:0000256" key="4">
    <source>
        <dbReference type="ARBA" id="ARBA00023136"/>
    </source>
</evidence>
<dbReference type="InterPro" id="IPR011701">
    <property type="entry name" value="MFS"/>
</dbReference>
<evidence type="ECO:0000313" key="8">
    <source>
        <dbReference type="Proteomes" id="UP000241890"/>
    </source>
</evidence>
<dbReference type="PANTHER" id="PTHR23507:SF1">
    <property type="entry name" value="FI18259P1-RELATED"/>
    <property type="match status" value="1"/>
</dbReference>
<feature type="transmembrane region" description="Helical" evidence="5">
    <location>
        <begin position="338"/>
        <end position="357"/>
    </location>
</feature>
<sequence length="710" mass="76093">MTDKNNGTTSKSVVQDFRQQQKQVALVTFAVLTAAGAYILMLFIAMPLSIHLIVNQDVKGCDPEVQDDCFAPTDESQRQLTLTLSLLRSMTFLMGSFVGTLSDRWGRRPLLLGALSGYSIAGACFLLGWNTQTLALFILGGMILGASSPVTPHGIAYVSDVSRPDRLATNMGILQGLGYFLGLLTGALLSLAVSEGTTGKDPVEGEAALDPYNKLFNISYGVGLGFAALTGLIMLVFLPESLAAEERTRHLDWRKANPLGFVSLITQNAYLSCLWVSAIFAWIAVGAGESVTAGWWLRRYTQSEVSLFIMFAVMLWLSSALGAAIMTPILVKLFGLKGSIHFSMLFTMAVGIAFAFAPTVNLSYIAVGLSFFASPVVPTELSLIMGQVPATQKGALAGALRSSEALSKLIGITLFGNLFANYIAEFQPDVSCVPLDYSSANPVNTCECGVATCPTYDATNASGRVASLANPFYYEAATCTLGWLSPKFTGKPSKYVDFRSPEPNPIVPQLFIDLGLVTRDDSCQGGGGMGNSISLELEREWCVASSALEASLGATAASLYNAEYGCPGFDFSAWAVDSAGYTNEAVCDADPGSTDCDSALYTTTTTDPDSYYTYNTTEFAAYAGIVTNITSDTDAECASYGTAELNFCWEGVIAALPGLFPLLYLTGLGGLSYMWYIIAEVFFKKYDREYWIHKDEEGSPEDAAINPIAD</sequence>
<keyword evidence="4 5" id="KW-0472">Membrane</keyword>
<evidence type="ECO:0000259" key="6">
    <source>
        <dbReference type="PROSITE" id="PS50850"/>
    </source>
</evidence>
<accession>A0A2R5G388</accession>
<evidence type="ECO:0000256" key="3">
    <source>
        <dbReference type="ARBA" id="ARBA00022989"/>
    </source>
</evidence>
<dbReference type="EMBL" id="BEYU01000012">
    <property type="protein sequence ID" value="GBG25470.1"/>
    <property type="molecule type" value="Genomic_DNA"/>
</dbReference>
<feature type="transmembrane region" description="Helical" evidence="5">
    <location>
        <begin position="218"/>
        <end position="238"/>
    </location>
</feature>
<dbReference type="InterPro" id="IPR036259">
    <property type="entry name" value="MFS_trans_sf"/>
</dbReference>
<dbReference type="InterPro" id="IPR020846">
    <property type="entry name" value="MFS_dom"/>
</dbReference>
<dbReference type="Proteomes" id="UP000241890">
    <property type="component" value="Unassembled WGS sequence"/>
</dbReference>